<dbReference type="Proteomes" id="UP000054558">
    <property type="component" value="Unassembled WGS sequence"/>
</dbReference>
<name>A0A1Y1IIG9_KLENI</name>
<dbReference type="PANTHER" id="PTHR11937">
    <property type="entry name" value="ACTIN"/>
    <property type="match status" value="1"/>
</dbReference>
<feature type="compositionally biased region" description="Basic and acidic residues" evidence="4">
    <location>
        <begin position="343"/>
        <end position="357"/>
    </location>
</feature>
<organism evidence="5 6">
    <name type="scientific">Klebsormidium nitens</name>
    <name type="common">Green alga</name>
    <name type="synonym">Ulothrix nitens</name>
    <dbReference type="NCBI Taxonomy" id="105231"/>
    <lineage>
        <taxon>Eukaryota</taxon>
        <taxon>Viridiplantae</taxon>
        <taxon>Streptophyta</taxon>
        <taxon>Klebsormidiophyceae</taxon>
        <taxon>Klebsormidiales</taxon>
        <taxon>Klebsormidiaceae</taxon>
        <taxon>Klebsormidium</taxon>
    </lineage>
</organism>
<feature type="compositionally biased region" description="Basic and acidic residues" evidence="4">
    <location>
        <begin position="323"/>
        <end position="335"/>
    </location>
</feature>
<dbReference type="GO" id="GO:0005737">
    <property type="term" value="C:cytoplasm"/>
    <property type="evidence" value="ECO:0007669"/>
    <property type="project" value="UniProtKB-SubCell"/>
</dbReference>
<feature type="region of interest" description="Disordered" evidence="4">
    <location>
        <begin position="294"/>
        <end position="358"/>
    </location>
</feature>
<dbReference type="STRING" id="105231.A0A1Y1IIG9"/>
<dbReference type="OMA" id="FFEEYEC"/>
<protein>
    <submittedName>
        <fullName evidence="5">Actin and related proteins</fullName>
    </submittedName>
</protein>
<dbReference type="SMART" id="SM00268">
    <property type="entry name" value="ACTIN"/>
    <property type="match status" value="1"/>
</dbReference>
<dbReference type="CDD" id="cd10210">
    <property type="entry name" value="ASKHA_NBD_Arp6"/>
    <property type="match status" value="1"/>
</dbReference>
<gene>
    <name evidence="5" type="ORF">KFL_005700030</name>
</gene>
<comment type="similarity">
    <text evidence="2">Belongs to the actin family. ARP6 subfamily.</text>
</comment>
<dbReference type="Gene3D" id="2.30.36.70">
    <property type="entry name" value="Actin, Chain A, domain 2"/>
    <property type="match status" value="1"/>
</dbReference>
<dbReference type="GO" id="GO:0000812">
    <property type="term" value="C:Swr1 complex"/>
    <property type="evidence" value="ECO:0000318"/>
    <property type="project" value="GO_Central"/>
</dbReference>
<dbReference type="EMBL" id="DF237519">
    <property type="protein sequence ID" value="GAQ89862.1"/>
    <property type="molecule type" value="Genomic_DNA"/>
</dbReference>
<dbReference type="InterPro" id="IPR043129">
    <property type="entry name" value="ATPase_NBD"/>
</dbReference>
<comment type="subcellular location">
    <subcellularLocation>
        <location evidence="1">Cytoplasm</location>
    </subcellularLocation>
</comment>
<dbReference type="GO" id="GO:0031491">
    <property type="term" value="F:nucleosome binding"/>
    <property type="evidence" value="ECO:0000318"/>
    <property type="project" value="GO_Central"/>
</dbReference>
<dbReference type="SUPFAM" id="SSF53067">
    <property type="entry name" value="Actin-like ATPase domain"/>
    <property type="match status" value="2"/>
</dbReference>
<keyword evidence="6" id="KW-1185">Reference proteome</keyword>
<evidence type="ECO:0000256" key="1">
    <source>
        <dbReference type="ARBA" id="ARBA00004496"/>
    </source>
</evidence>
<evidence type="ECO:0000256" key="3">
    <source>
        <dbReference type="ARBA" id="ARBA00022490"/>
    </source>
</evidence>
<proteinExistence type="inferred from homology"/>
<reference evidence="5 6" key="1">
    <citation type="journal article" date="2014" name="Nat. Commun.">
        <title>Klebsormidium flaccidum genome reveals primary factors for plant terrestrial adaptation.</title>
        <authorList>
            <person name="Hori K."/>
            <person name="Maruyama F."/>
            <person name="Fujisawa T."/>
            <person name="Togashi T."/>
            <person name="Yamamoto N."/>
            <person name="Seo M."/>
            <person name="Sato S."/>
            <person name="Yamada T."/>
            <person name="Mori H."/>
            <person name="Tajima N."/>
            <person name="Moriyama T."/>
            <person name="Ikeuchi M."/>
            <person name="Watanabe M."/>
            <person name="Wada H."/>
            <person name="Kobayashi K."/>
            <person name="Saito M."/>
            <person name="Masuda T."/>
            <person name="Sasaki-Sekimoto Y."/>
            <person name="Mashiguchi K."/>
            <person name="Awai K."/>
            <person name="Shimojima M."/>
            <person name="Masuda S."/>
            <person name="Iwai M."/>
            <person name="Nobusawa T."/>
            <person name="Narise T."/>
            <person name="Kondo S."/>
            <person name="Saito H."/>
            <person name="Sato R."/>
            <person name="Murakawa M."/>
            <person name="Ihara Y."/>
            <person name="Oshima-Yamada Y."/>
            <person name="Ohtaka K."/>
            <person name="Satoh M."/>
            <person name="Sonobe K."/>
            <person name="Ishii M."/>
            <person name="Ohtani R."/>
            <person name="Kanamori-Sato M."/>
            <person name="Honoki R."/>
            <person name="Miyazaki D."/>
            <person name="Mochizuki H."/>
            <person name="Umetsu J."/>
            <person name="Higashi K."/>
            <person name="Shibata D."/>
            <person name="Kamiya Y."/>
            <person name="Sato N."/>
            <person name="Nakamura Y."/>
            <person name="Tabata S."/>
            <person name="Ida S."/>
            <person name="Kurokawa K."/>
            <person name="Ohta H."/>
        </authorList>
    </citation>
    <scope>NUCLEOTIDE SEQUENCE [LARGE SCALE GENOMIC DNA]</scope>
    <source>
        <strain evidence="5 6">NIES-2285</strain>
    </source>
</reference>
<dbReference type="OrthoDB" id="6220758at2759"/>
<dbReference type="FunFam" id="3.90.640.10:FF:000014">
    <property type="entry name" value="Putative actin-related protein 6"/>
    <property type="match status" value="1"/>
</dbReference>
<dbReference type="Pfam" id="PF00022">
    <property type="entry name" value="Actin"/>
    <property type="match status" value="1"/>
</dbReference>
<evidence type="ECO:0000313" key="6">
    <source>
        <dbReference type="Proteomes" id="UP000054558"/>
    </source>
</evidence>
<dbReference type="InterPro" id="IPR004000">
    <property type="entry name" value="Actin"/>
</dbReference>
<evidence type="ECO:0000313" key="5">
    <source>
        <dbReference type="EMBL" id="GAQ89862.1"/>
    </source>
</evidence>
<dbReference type="Gene3D" id="3.30.420.40">
    <property type="match status" value="4"/>
</dbReference>
<evidence type="ECO:0000256" key="4">
    <source>
        <dbReference type="SAM" id="MobiDB-lite"/>
    </source>
</evidence>
<keyword evidence="3" id="KW-0963">Cytoplasm</keyword>
<dbReference type="AlphaFoldDB" id="A0A1Y1IIG9"/>
<dbReference type="FunFam" id="3.30.420.40:FF:000058">
    <property type="entry name" value="Putative actin-related protein 5"/>
    <property type="match status" value="1"/>
</dbReference>
<dbReference type="Gene3D" id="3.90.640.10">
    <property type="entry name" value="Actin, Chain A, domain 4"/>
    <property type="match status" value="2"/>
</dbReference>
<accession>A0A1Y1IIG9</accession>
<sequence>MPTRGFRCQHLPRFQSTLHRQPELTMAAAERVVVMDNGAASLKVGFAGEVAPRKEMPNCIVRGKGAKRQYVADQVESCEDIQSLTFRRPFDRGYVVSWETQKEIWDRAFYTILKVKPSECSLLVTEPPFNLPSIQSSMDEMVFEEYGFRACHVALPAVLSHRHVATSEPASTLARGGSSLVVDCGFSFTHTVPIFDGFPVSHAVRRLNLGGKALTNYLKELVSYRAWNMMEETAIIEDVKEKLCFVSLDIPGDLVLARPPGVGNPVRCEYVLPDGVKHKRGFVKDPEAASAFLKRRRLDPAADEAEPREPQADSAVQSGKPDASNREEGSAERNPRGVGPAHDSADGKPDEAADGKKGRNVVDQVLALTNERFLVPEMLFHPADLGVNQAGLADCIVESISATQKDLQPLLYSNILLTGGSTLFPGFRERLELELRPLVPDEFDVRIFTPQRPSLSAWLGGSEFAASDEFSASAITKSEYEELGSYRCRRKALHLC</sequence>
<evidence type="ECO:0000256" key="2">
    <source>
        <dbReference type="ARBA" id="ARBA00005665"/>
    </source>
</evidence>